<keyword evidence="4" id="KW-1185">Reference proteome</keyword>
<name>A0A069E6E4_9PROT</name>
<comment type="caution">
    <text evidence="3">The sequence shown here is derived from an EMBL/GenBank/DDBJ whole genome shotgun (WGS) entry which is preliminary data.</text>
</comment>
<dbReference type="Pfam" id="PF17289">
    <property type="entry name" value="Terminase_6C"/>
    <property type="match status" value="1"/>
</dbReference>
<dbReference type="Pfam" id="PF03237">
    <property type="entry name" value="Terminase_6N"/>
    <property type="match status" value="1"/>
</dbReference>
<gene>
    <name evidence="3" type="ORF">HAD_09220</name>
</gene>
<dbReference type="STRING" id="1280949.HAD_09220"/>
<dbReference type="eggNOG" id="COG5323">
    <property type="taxonomic scope" value="Bacteria"/>
</dbReference>
<dbReference type="InterPro" id="IPR035421">
    <property type="entry name" value="Terminase_6C"/>
</dbReference>
<proteinExistence type="predicted"/>
<dbReference type="Gene3D" id="3.40.50.300">
    <property type="entry name" value="P-loop containing nucleotide triphosphate hydrolases"/>
    <property type="match status" value="1"/>
</dbReference>
<dbReference type="Gene3D" id="3.30.420.240">
    <property type="match status" value="1"/>
</dbReference>
<sequence length="418" mass="45283">MKDWTAAGAKGQPDLREFVEYFPFLLTCREAQVNPPGHWRTWLFQGGRGAGKTRAGAEWVRWRVINGAGRVALVGPTLHDVREVMIHGESGLMGIEPETRWRPVYHATRRMLEYTNGARAYVFSAEDPDSLRGPQFDASWCDEAAAWHYADATWDMLQMALRLGTNPSALVTTTPRPTALMRRLHAGPDTVVTQSTTRENADHLAPGFLSVMEAAYGGTRLGRQELDGQMVEDPEGALFLRSRIDETRSGIVPALWDVVVAVDPPATSGAAADACGIVAAGRAGNDAYVLGDASAQGLRPLDWAGRAVALVRQVGAREVIAEANQGGEMVRQVLETAGCPVPVRLVQARLSKRARALPVATLYEQGRVHHAGQLGALEDEMCAFGAEGFTGSPDRVDALVWAVWALMLDEAAVGVRQL</sequence>
<dbReference type="EMBL" id="ARYH01000001">
    <property type="protein sequence ID" value="KCZ85855.1"/>
    <property type="molecule type" value="Genomic_DNA"/>
</dbReference>
<evidence type="ECO:0000313" key="4">
    <source>
        <dbReference type="Proteomes" id="UP000027446"/>
    </source>
</evidence>
<dbReference type="AlphaFoldDB" id="A0A069E6E4"/>
<keyword evidence="1" id="KW-1188">Viral release from host cell</keyword>
<dbReference type="InterPro" id="IPR027417">
    <property type="entry name" value="P-loop_NTPase"/>
</dbReference>
<dbReference type="Proteomes" id="UP000027446">
    <property type="component" value="Unassembled WGS sequence"/>
</dbReference>
<evidence type="ECO:0000313" key="3">
    <source>
        <dbReference type="EMBL" id="KCZ85855.1"/>
    </source>
</evidence>
<evidence type="ECO:0000259" key="2">
    <source>
        <dbReference type="Pfam" id="PF17289"/>
    </source>
</evidence>
<accession>A0A069E6E4</accession>
<reference evidence="3 4" key="1">
    <citation type="journal article" date="2014" name="Antonie Van Leeuwenhoek">
        <title>Hyphomonas beringensis sp. nov. and Hyphomonas chukchiensis sp. nov., isolated from surface seawater of the Bering Sea and Chukchi Sea.</title>
        <authorList>
            <person name="Li C."/>
            <person name="Lai Q."/>
            <person name="Li G."/>
            <person name="Dong C."/>
            <person name="Wang J."/>
            <person name="Liao Y."/>
            <person name="Shao Z."/>
        </authorList>
    </citation>
    <scope>NUCLEOTIDE SEQUENCE [LARGE SCALE GENOMIC DNA]</scope>
    <source>
        <strain evidence="3 4">MHS-3</strain>
    </source>
</reference>
<protein>
    <recommendedName>
        <fullName evidence="2">Terminase large subunit gp17-like C-terminal domain-containing protein</fullName>
    </recommendedName>
</protein>
<evidence type="ECO:0000256" key="1">
    <source>
        <dbReference type="ARBA" id="ARBA00022612"/>
    </source>
</evidence>
<organism evidence="3 4">
    <name type="scientific">Hyphomonas adhaerens MHS-3</name>
    <dbReference type="NCBI Taxonomy" id="1280949"/>
    <lineage>
        <taxon>Bacteria</taxon>
        <taxon>Pseudomonadati</taxon>
        <taxon>Pseudomonadota</taxon>
        <taxon>Alphaproteobacteria</taxon>
        <taxon>Hyphomonadales</taxon>
        <taxon>Hyphomonadaceae</taxon>
        <taxon>Hyphomonas</taxon>
    </lineage>
</organism>
<dbReference type="PATRIC" id="fig|1280949.3.peg.1882"/>
<feature type="domain" description="Terminase large subunit gp17-like C-terminal" evidence="2">
    <location>
        <begin position="261"/>
        <end position="403"/>
    </location>
</feature>
<dbReference type="RefSeq" id="WP_241765336.1">
    <property type="nucleotide sequence ID" value="NZ_ARYH01000001.1"/>
</dbReference>